<dbReference type="RefSeq" id="XP_033651931.1">
    <property type="nucleotide sequence ID" value="XM_033796486.1"/>
</dbReference>
<feature type="transmembrane region" description="Helical" evidence="1">
    <location>
        <begin position="6"/>
        <end position="25"/>
    </location>
</feature>
<keyword evidence="1" id="KW-0472">Membrane</keyword>
<reference evidence="2" key="1">
    <citation type="journal article" date="2020" name="Stud. Mycol.">
        <title>101 Dothideomycetes genomes: a test case for predicting lifestyles and emergence of pathogens.</title>
        <authorList>
            <person name="Haridas S."/>
            <person name="Albert R."/>
            <person name="Binder M."/>
            <person name="Bloem J."/>
            <person name="Labutti K."/>
            <person name="Salamov A."/>
            <person name="Andreopoulos B."/>
            <person name="Baker S."/>
            <person name="Barry K."/>
            <person name="Bills G."/>
            <person name="Bluhm B."/>
            <person name="Cannon C."/>
            <person name="Castanera R."/>
            <person name="Culley D."/>
            <person name="Daum C."/>
            <person name="Ezra D."/>
            <person name="Gonzalez J."/>
            <person name="Henrissat B."/>
            <person name="Kuo A."/>
            <person name="Liang C."/>
            <person name="Lipzen A."/>
            <person name="Lutzoni F."/>
            <person name="Magnuson J."/>
            <person name="Mondo S."/>
            <person name="Nolan M."/>
            <person name="Ohm R."/>
            <person name="Pangilinan J."/>
            <person name="Park H.-J."/>
            <person name="Ramirez L."/>
            <person name="Alfaro M."/>
            <person name="Sun H."/>
            <person name="Tritt A."/>
            <person name="Yoshinaga Y."/>
            <person name="Zwiers L.-H."/>
            <person name="Turgeon B."/>
            <person name="Goodwin S."/>
            <person name="Spatafora J."/>
            <person name="Crous P."/>
            <person name="Grigoriev I."/>
        </authorList>
    </citation>
    <scope>NUCLEOTIDE SEQUENCE</scope>
    <source>
        <strain evidence="2">CBS 379.55</strain>
    </source>
</reference>
<dbReference type="Proteomes" id="UP000800097">
    <property type="component" value="Unassembled WGS sequence"/>
</dbReference>
<keyword evidence="1" id="KW-0812">Transmembrane</keyword>
<accession>A0A6A6JD85</accession>
<organism evidence="2 3">
    <name type="scientific">Westerdykella ornata</name>
    <dbReference type="NCBI Taxonomy" id="318751"/>
    <lineage>
        <taxon>Eukaryota</taxon>
        <taxon>Fungi</taxon>
        <taxon>Dikarya</taxon>
        <taxon>Ascomycota</taxon>
        <taxon>Pezizomycotina</taxon>
        <taxon>Dothideomycetes</taxon>
        <taxon>Pleosporomycetidae</taxon>
        <taxon>Pleosporales</taxon>
        <taxon>Sporormiaceae</taxon>
        <taxon>Westerdykella</taxon>
    </lineage>
</organism>
<protein>
    <submittedName>
        <fullName evidence="2">Uncharacterized protein</fullName>
    </submittedName>
</protein>
<evidence type="ECO:0000313" key="3">
    <source>
        <dbReference type="Proteomes" id="UP000800097"/>
    </source>
</evidence>
<dbReference type="EMBL" id="ML986503">
    <property type="protein sequence ID" value="KAF2274392.1"/>
    <property type="molecule type" value="Genomic_DNA"/>
</dbReference>
<evidence type="ECO:0000256" key="1">
    <source>
        <dbReference type="SAM" id="Phobius"/>
    </source>
</evidence>
<dbReference type="AlphaFoldDB" id="A0A6A6JD85"/>
<keyword evidence="3" id="KW-1185">Reference proteome</keyword>
<evidence type="ECO:0000313" key="2">
    <source>
        <dbReference type="EMBL" id="KAF2274392.1"/>
    </source>
</evidence>
<dbReference type="GeneID" id="54549661"/>
<proteinExistence type="predicted"/>
<gene>
    <name evidence="2" type="ORF">EI97DRAFT_402400</name>
</gene>
<sequence length="74" mass="8213">MEGGGSLLWFCHVSFVMVLTMYGTIKNWKRMVSAEAKEWERDGVIVSPCYDSTQFAEEMVSIACAIEAVVACAK</sequence>
<keyword evidence="1" id="KW-1133">Transmembrane helix</keyword>
<name>A0A6A6JD85_WESOR</name>